<sequence>MNITYKYSDYLTRALRGYHHNSLRFWLSNSLGLAVILLEIVAYAFTSNASLLWIALFVLVILGLSYVTAAFWQPAKLSTDPTYRKTFAISVGEDDIRLSSEDVNSEASWDLVKSVWETKAFYYIFLGKKQFWIVPRDRFDNAEEEERFRRIVGKHREIRSGLIR</sequence>
<dbReference type="Pfam" id="PF14317">
    <property type="entry name" value="YcxB"/>
    <property type="match status" value="1"/>
</dbReference>
<evidence type="ECO:0000259" key="2">
    <source>
        <dbReference type="Pfam" id="PF14317"/>
    </source>
</evidence>
<feature type="transmembrane region" description="Helical" evidence="1">
    <location>
        <begin position="23"/>
        <end position="45"/>
    </location>
</feature>
<name>A0ABW0LY94_9BACL</name>
<evidence type="ECO:0000313" key="3">
    <source>
        <dbReference type="EMBL" id="MFC5470703.1"/>
    </source>
</evidence>
<dbReference type="RefSeq" id="WP_209749199.1">
    <property type="nucleotide sequence ID" value="NZ_JBHSMH010000072.1"/>
</dbReference>
<dbReference type="InterPro" id="IPR025588">
    <property type="entry name" value="YcxB-like_C"/>
</dbReference>
<gene>
    <name evidence="3" type="ORF">ACFPPD_18610</name>
</gene>
<evidence type="ECO:0000256" key="1">
    <source>
        <dbReference type="SAM" id="Phobius"/>
    </source>
</evidence>
<feature type="transmembrane region" description="Helical" evidence="1">
    <location>
        <begin position="51"/>
        <end position="72"/>
    </location>
</feature>
<keyword evidence="1" id="KW-1133">Transmembrane helix</keyword>
<dbReference type="EMBL" id="JBHSMH010000072">
    <property type="protein sequence ID" value="MFC5470703.1"/>
    <property type="molecule type" value="Genomic_DNA"/>
</dbReference>
<organism evidence="3 4">
    <name type="scientific">Cohnella suwonensis</name>
    <dbReference type="NCBI Taxonomy" id="696072"/>
    <lineage>
        <taxon>Bacteria</taxon>
        <taxon>Bacillati</taxon>
        <taxon>Bacillota</taxon>
        <taxon>Bacilli</taxon>
        <taxon>Bacillales</taxon>
        <taxon>Paenibacillaceae</taxon>
        <taxon>Cohnella</taxon>
    </lineage>
</organism>
<protein>
    <submittedName>
        <fullName evidence="3">YcxB family protein</fullName>
    </submittedName>
</protein>
<keyword evidence="1" id="KW-0812">Transmembrane</keyword>
<accession>A0ABW0LY94</accession>
<proteinExistence type="predicted"/>
<dbReference type="Proteomes" id="UP001596105">
    <property type="component" value="Unassembled WGS sequence"/>
</dbReference>
<feature type="domain" description="YcxB-like C-terminal" evidence="2">
    <location>
        <begin position="92"/>
        <end position="151"/>
    </location>
</feature>
<keyword evidence="1" id="KW-0472">Membrane</keyword>
<comment type="caution">
    <text evidence="3">The sequence shown here is derived from an EMBL/GenBank/DDBJ whole genome shotgun (WGS) entry which is preliminary data.</text>
</comment>
<evidence type="ECO:0000313" key="4">
    <source>
        <dbReference type="Proteomes" id="UP001596105"/>
    </source>
</evidence>
<keyword evidence="4" id="KW-1185">Reference proteome</keyword>
<reference evidence="4" key="1">
    <citation type="journal article" date="2019" name="Int. J. Syst. Evol. Microbiol.">
        <title>The Global Catalogue of Microorganisms (GCM) 10K type strain sequencing project: providing services to taxonomists for standard genome sequencing and annotation.</title>
        <authorList>
            <consortium name="The Broad Institute Genomics Platform"/>
            <consortium name="The Broad Institute Genome Sequencing Center for Infectious Disease"/>
            <person name="Wu L."/>
            <person name="Ma J."/>
        </authorList>
    </citation>
    <scope>NUCLEOTIDE SEQUENCE [LARGE SCALE GENOMIC DNA]</scope>
    <source>
        <strain evidence="4">CCUG 57113</strain>
    </source>
</reference>